<comment type="catalytic activity">
    <reaction evidence="1">
        <text>ATP + protein L-histidine = ADP + protein N-phospho-L-histidine.</text>
        <dbReference type="EC" id="2.7.13.3"/>
    </reaction>
</comment>
<dbReference type="InterPro" id="IPR000014">
    <property type="entry name" value="PAS"/>
</dbReference>
<dbReference type="SMART" id="SM00086">
    <property type="entry name" value="PAC"/>
    <property type="match status" value="2"/>
</dbReference>
<dbReference type="Gene3D" id="1.10.287.130">
    <property type="match status" value="1"/>
</dbReference>
<gene>
    <name evidence="9" type="ORF">JKP34_17895</name>
</gene>
<dbReference type="SUPFAM" id="SSF55785">
    <property type="entry name" value="PYP-like sensor domain (PAS domain)"/>
    <property type="match status" value="2"/>
</dbReference>
<dbReference type="InterPro" id="IPR036890">
    <property type="entry name" value="HATPase_C_sf"/>
</dbReference>
<evidence type="ECO:0000259" key="8">
    <source>
        <dbReference type="PROSITE" id="PS50113"/>
    </source>
</evidence>
<organism evidence="9 10">
    <name type="scientific">Marivirga atlantica</name>
    <dbReference type="NCBI Taxonomy" id="1548457"/>
    <lineage>
        <taxon>Bacteria</taxon>
        <taxon>Pseudomonadati</taxon>
        <taxon>Bacteroidota</taxon>
        <taxon>Cytophagia</taxon>
        <taxon>Cytophagales</taxon>
        <taxon>Marivirgaceae</taxon>
        <taxon>Marivirga</taxon>
    </lineage>
</organism>
<dbReference type="SMART" id="SM00387">
    <property type="entry name" value="HATPase_c"/>
    <property type="match status" value="1"/>
</dbReference>
<dbReference type="PRINTS" id="PR00344">
    <property type="entry name" value="BCTRLSENSOR"/>
</dbReference>
<sequence length="511" mass="59591">MNRLIIDSEKDKLEKALNEQADLRNQLDSVKQKLESYQNASAGASEGLWERNLITDEVFISPPWLTMLGYESNEVEDLKGIWESWMHDDDRERALKHLEDYIDGKIQHYDINFRLKHKDGHYIWVRSKAKLVRNEEGIATRISGSHTDITDKKSTEDTIAKSERKYKYLFQNALIGMMRVKADNYAVTEINKRGLQILAMPNVSPHLKLEDLLADQSQMTEVFDLLERNHGLEEHEIKIIRWDESETWLSLSAVFYEDETDRFYDIIFKDISEFKENLLELQRLNFELDNFVYHASHDIRSPLRSIMGLVEILKNERNPAEIRKIVEMISGSVNRLDKFVVDLLAMSRNNRVEEEAVPVNYMVEINNSVTNFHHVYNTQGLEIRTKIIQVKPFYSDLTKVRIILNNLISNSIKYRRMEESVDSFINIYVDVTEKESVVKIEDNGEGISEDKLDKIFDMFYRASENSEGSGLGMYIVKNVIKKLDATIDVKSEEKKGTTFIVKIPNKYIPQD</sequence>
<keyword evidence="6" id="KW-0175">Coiled coil</keyword>
<feature type="domain" description="PAC" evidence="8">
    <location>
        <begin position="233"/>
        <end position="283"/>
    </location>
</feature>
<dbReference type="Pfam" id="PF08447">
    <property type="entry name" value="PAS_3"/>
    <property type="match status" value="1"/>
</dbReference>
<protein>
    <recommendedName>
        <fullName evidence="2">histidine kinase</fullName>
        <ecNumber evidence="2">2.7.13.3</ecNumber>
    </recommendedName>
</protein>
<dbReference type="EMBL" id="JAERQG010000007">
    <property type="protein sequence ID" value="MBL0767144.1"/>
    <property type="molecule type" value="Genomic_DNA"/>
</dbReference>
<dbReference type="Proteomes" id="UP000642920">
    <property type="component" value="Unassembled WGS sequence"/>
</dbReference>
<dbReference type="Pfam" id="PF00512">
    <property type="entry name" value="HisKA"/>
    <property type="match status" value="1"/>
</dbReference>
<dbReference type="CDD" id="cd00075">
    <property type="entry name" value="HATPase"/>
    <property type="match status" value="1"/>
</dbReference>
<keyword evidence="4" id="KW-0808">Transferase</keyword>
<dbReference type="InterPro" id="IPR052162">
    <property type="entry name" value="Sensor_kinase/Photoreceptor"/>
</dbReference>
<dbReference type="NCBIfam" id="TIGR00229">
    <property type="entry name" value="sensory_box"/>
    <property type="match status" value="1"/>
</dbReference>
<evidence type="ECO:0000259" key="7">
    <source>
        <dbReference type="PROSITE" id="PS50109"/>
    </source>
</evidence>
<dbReference type="AlphaFoldDB" id="A0A937AIN6"/>
<dbReference type="InterPro" id="IPR005467">
    <property type="entry name" value="His_kinase_dom"/>
</dbReference>
<dbReference type="SMART" id="SM00091">
    <property type="entry name" value="PAS"/>
    <property type="match status" value="1"/>
</dbReference>
<feature type="coiled-coil region" evidence="6">
    <location>
        <begin position="6"/>
        <end position="40"/>
    </location>
</feature>
<dbReference type="InterPro" id="IPR036097">
    <property type="entry name" value="HisK_dim/P_sf"/>
</dbReference>
<evidence type="ECO:0000256" key="6">
    <source>
        <dbReference type="SAM" id="Coils"/>
    </source>
</evidence>
<dbReference type="PROSITE" id="PS50113">
    <property type="entry name" value="PAC"/>
    <property type="match status" value="2"/>
</dbReference>
<keyword evidence="10" id="KW-1185">Reference proteome</keyword>
<evidence type="ECO:0000313" key="9">
    <source>
        <dbReference type="EMBL" id="MBL0767144.1"/>
    </source>
</evidence>
<evidence type="ECO:0000256" key="3">
    <source>
        <dbReference type="ARBA" id="ARBA00022553"/>
    </source>
</evidence>
<dbReference type="PANTHER" id="PTHR43304:SF1">
    <property type="entry name" value="PAC DOMAIN-CONTAINING PROTEIN"/>
    <property type="match status" value="1"/>
</dbReference>
<accession>A0A937AIN6</accession>
<dbReference type="InterPro" id="IPR003661">
    <property type="entry name" value="HisK_dim/P_dom"/>
</dbReference>
<dbReference type="CDD" id="cd00082">
    <property type="entry name" value="HisKA"/>
    <property type="match status" value="1"/>
</dbReference>
<dbReference type="InterPro" id="IPR001610">
    <property type="entry name" value="PAC"/>
</dbReference>
<evidence type="ECO:0000256" key="4">
    <source>
        <dbReference type="ARBA" id="ARBA00022679"/>
    </source>
</evidence>
<feature type="domain" description="PAC" evidence="8">
    <location>
        <begin position="109"/>
        <end position="161"/>
    </location>
</feature>
<dbReference type="InterPro" id="IPR013655">
    <property type="entry name" value="PAS_fold_3"/>
</dbReference>
<proteinExistence type="predicted"/>
<dbReference type="Gene3D" id="3.30.450.20">
    <property type="entry name" value="PAS domain"/>
    <property type="match status" value="2"/>
</dbReference>
<dbReference type="CDD" id="cd00130">
    <property type="entry name" value="PAS"/>
    <property type="match status" value="1"/>
</dbReference>
<reference evidence="9" key="1">
    <citation type="submission" date="2021-01" db="EMBL/GenBank/DDBJ databases">
        <title>Marivirga sp. nov., isolated from intertidal surface sediments.</title>
        <authorList>
            <person name="Zhang M."/>
        </authorList>
    </citation>
    <scope>NUCLEOTIDE SEQUENCE</scope>
    <source>
        <strain evidence="9">SM1354</strain>
    </source>
</reference>
<dbReference type="SUPFAM" id="SSF47384">
    <property type="entry name" value="Homodimeric domain of signal transducing histidine kinase"/>
    <property type="match status" value="1"/>
</dbReference>
<feature type="domain" description="Histidine kinase" evidence="7">
    <location>
        <begin position="294"/>
        <end position="507"/>
    </location>
</feature>
<comment type="caution">
    <text evidence="9">The sequence shown here is derived from an EMBL/GenBank/DDBJ whole genome shotgun (WGS) entry which is preliminary data.</text>
</comment>
<dbReference type="SMART" id="SM00388">
    <property type="entry name" value="HisKA"/>
    <property type="match status" value="1"/>
</dbReference>
<evidence type="ECO:0000256" key="2">
    <source>
        <dbReference type="ARBA" id="ARBA00012438"/>
    </source>
</evidence>
<evidence type="ECO:0000256" key="1">
    <source>
        <dbReference type="ARBA" id="ARBA00000085"/>
    </source>
</evidence>
<dbReference type="EC" id="2.7.13.3" evidence="2"/>
<evidence type="ECO:0000256" key="5">
    <source>
        <dbReference type="ARBA" id="ARBA00022777"/>
    </source>
</evidence>
<dbReference type="SUPFAM" id="SSF55874">
    <property type="entry name" value="ATPase domain of HSP90 chaperone/DNA topoisomerase II/histidine kinase"/>
    <property type="match status" value="1"/>
</dbReference>
<dbReference type="InterPro" id="IPR004358">
    <property type="entry name" value="Sig_transdc_His_kin-like_C"/>
</dbReference>
<evidence type="ECO:0000313" key="10">
    <source>
        <dbReference type="Proteomes" id="UP000642920"/>
    </source>
</evidence>
<dbReference type="PANTHER" id="PTHR43304">
    <property type="entry name" value="PHYTOCHROME-LIKE PROTEIN CPH1"/>
    <property type="match status" value="1"/>
</dbReference>
<keyword evidence="3" id="KW-0597">Phosphoprotein</keyword>
<dbReference type="Pfam" id="PF13426">
    <property type="entry name" value="PAS_9"/>
    <property type="match status" value="1"/>
</dbReference>
<name>A0A937AIN6_9BACT</name>
<dbReference type="GO" id="GO:0000155">
    <property type="term" value="F:phosphorelay sensor kinase activity"/>
    <property type="evidence" value="ECO:0007669"/>
    <property type="project" value="InterPro"/>
</dbReference>
<dbReference type="InterPro" id="IPR003594">
    <property type="entry name" value="HATPase_dom"/>
</dbReference>
<dbReference type="PROSITE" id="PS50109">
    <property type="entry name" value="HIS_KIN"/>
    <property type="match status" value="1"/>
</dbReference>
<dbReference type="InterPro" id="IPR000700">
    <property type="entry name" value="PAS-assoc_C"/>
</dbReference>
<dbReference type="InterPro" id="IPR035965">
    <property type="entry name" value="PAS-like_dom_sf"/>
</dbReference>
<dbReference type="Pfam" id="PF02518">
    <property type="entry name" value="HATPase_c"/>
    <property type="match status" value="1"/>
</dbReference>
<keyword evidence="5 9" id="KW-0418">Kinase</keyword>
<dbReference type="Gene3D" id="3.30.565.10">
    <property type="entry name" value="Histidine kinase-like ATPase, C-terminal domain"/>
    <property type="match status" value="1"/>
</dbReference>